<comment type="function">
    <text evidence="8">Involved in the transmission of sensory signals from the chemoreceptors to the flagellar motors. CheA is autophosphorylated; it can transfer its phosphate group to either CheB or CheY.</text>
</comment>
<dbReference type="GO" id="GO:0000155">
    <property type="term" value="F:phosphorelay sensor kinase activity"/>
    <property type="evidence" value="ECO:0007669"/>
    <property type="project" value="InterPro"/>
</dbReference>
<keyword evidence="5" id="KW-0808">Transferase</keyword>
<dbReference type="InterPro" id="IPR036061">
    <property type="entry name" value="CheW-like_dom_sf"/>
</dbReference>
<dbReference type="EC" id="2.7.13.3" evidence="2"/>
<dbReference type="InterPro" id="IPR002545">
    <property type="entry name" value="CheW-lke_dom"/>
</dbReference>
<evidence type="ECO:0000256" key="8">
    <source>
        <dbReference type="ARBA" id="ARBA00035100"/>
    </source>
</evidence>
<dbReference type="InterPro" id="IPR008207">
    <property type="entry name" value="Sig_transdc_His_kin_Hpt_dom"/>
</dbReference>
<dbReference type="AlphaFoldDB" id="A0A0B1Z0D7"/>
<dbReference type="GO" id="GO:0005737">
    <property type="term" value="C:cytoplasm"/>
    <property type="evidence" value="ECO:0007669"/>
    <property type="project" value="InterPro"/>
</dbReference>
<evidence type="ECO:0000256" key="1">
    <source>
        <dbReference type="ARBA" id="ARBA00000085"/>
    </source>
</evidence>
<evidence type="ECO:0000256" key="4">
    <source>
        <dbReference type="ARBA" id="ARBA00022553"/>
    </source>
</evidence>
<dbReference type="SUPFAM" id="SSF47226">
    <property type="entry name" value="Histidine-containing phosphotransfer domain, HPT domain"/>
    <property type="match status" value="1"/>
</dbReference>
<dbReference type="CDD" id="cd00088">
    <property type="entry name" value="HPT"/>
    <property type="match status" value="1"/>
</dbReference>
<comment type="catalytic activity">
    <reaction evidence="1">
        <text>ATP + protein L-histidine = ADP + protein N-phospho-L-histidine.</text>
        <dbReference type="EC" id="2.7.13.3"/>
    </reaction>
</comment>
<reference evidence="15" key="1">
    <citation type="submission" date="2015-03" db="EMBL/GenBank/DDBJ databases">
        <title>Pseudomonas frederiksbergensis hydrocarbon degrader.</title>
        <authorList>
            <person name="Brown L.M."/>
            <person name="Ruiz O.N."/>
            <person name="Mueller S."/>
            <person name="Gunasekera T.S."/>
        </authorList>
    </citation>
    <scope>NUCLEOTIDE SEQUENCE [LARGE SCALE GENOMIC DNA]</scope>
    <source>
        <strain evidence="15">SI8</strain>
    </source>
</reference>
<evidence type="ECO:0000259" key="12">
    <source>
        <dbReference type="PROSITE" id="PS50851"/>
    </source>
</evidence>
<keyword evidence="6" id="KW-0418">Kinase</keyword>
<protein>
    <recommendedName>
        <fullName evidence="3">Chemotaxis protein CheA</fullName>
        <ecNumber evidence="2">2.7.13.3</ecNumber>
    </recommendedName>
</protein>
<dbReference type="InterPro" id="IPR005467">
    <property type="entry name" value="His_kinase_dom"/>
</dbReference>
<feature type="region of interest" description="Disordered" evidence="10">
    <location>
        <begin position="320"/>
        <end position="362"/>
    </location>
</feature>
<evidence type="ECO:0000256" key="6">
    <source>
        <dbReference type="ARBA" id="ARBA00022777"/>
    </source>
</evidence>
<accession>A0A0B1Z0D7</accession>
<dbReference type="FunFam" id="3.30.565.10:FF:000016">
    <property type="entry name" value="Chemotaxis protein CheA, putative"/>
    <property type="match status" value="1"/>
</dbReference>
<dbReference type="SUPFAM" id="SSF55874">
    <property type="entry name" value="ATPase domain of HSP90 chaperone/DNA topoisomerase II/histidine kinase"/>
    <property type="match status" value="1"/>
</dbReference>
<dbReference type="InterPro" id="IPR036097">
    <property type="entry name" value="HisK_dim/P_sf"/>
</dbReference>
<dbReference type="CDD" id="cd00731">
    <property type="entry name" value="CheA_reg"/>
    <property type="match status" value="1"/>
</dbReference>
<feature type="domain" description="CheW-like" evidence="12">
    <location>
        <begin position="611"/>
        <end position="745"/>
    </location>
</feature>
<comment type="caution">
    <text evidence="14">The sequence shown here is derived from an EMBL/GenBank/DDBJ whole genome shotgun (WGS) entry which is preliminary data.</text>
</comment>
<dbReference type="SUPFAM" id="SSF50341">
    <property type="entry name" value="CheW-like"/>
    <property type="match status" value="1"/>
</dbReference>
<dbReference type="Pfam" id="PF01584">
    <property type="entry name" value="CheW"/>
    <property type="match status" value="1"/>
</dbReference>
<dbReference type="FunFam" id="2.30.30.40:FF:000048">
    <property type="entry name" value="Chemotaxis protein CheA, putative"/>
    <property type="match status" value="1"/>
</dbReference>
<evidence type="ECO:0000256" key="3">
    <source>
        <dbReference type="ARBA" id="ARBA00021495"/>
    </source>
</evidence>
<dbReference type="PROSITE" id="PS50894">
    <property type="entry name" value="HPT"/>
    <property type="match status" value="1"/>
</dbReference>
<dbReference type="PANTHER" id="PTHR43395">
    <property type="entry name" value="SENSOR HISTIDINE KINASE CHEA"/>
    <property type="match status" value="1"/>
</dbReference>
<dbReference type="InterPro" id="IPR051315">
    <property type="entry name" value="Bact_Chemotaxis_CheA"/>
</dbReference>
<dbReference type="FunFam" id="1.20.120.160:FF:000008">
    <property type="entry name" value="Chemotaxis sensor histidine kinase CheA"/>
    <property type="match status" value="1"/>
</dbReference>
<evidence type="ECO:0000256" key="7">
    <source>
        <dbReference type="ARBA" id="ARBA00023012"/>
    </source>
</evidence>
<feature type="domain" description="HPt" evidence="13">
    <location>
        <begin position="2"/>
        <end position="106"/>
    </location>
</feature>
<organism evidence="14 15">
    <name type="scientific">Pseudomonas frederiksbergensis</name>
    <dbReference type="NCBI Taxonomy" id="104087"/>
    <lineage>
        <taxon>Bacteria</taxon>
        <taxon>Pseudomonadati</taxon>
        <taxon>Pseudomonadota</taxon>
        <taxon>Gammaproteobacteria</taxon>
        <taxon>Pseudomonadales</taxon>
        <taxon>Pseudomonadaceae</taxon>
        <taxon>Pseudomonas</taxon>
    </lineage>
</organism>
<dbReference type="InterPro" id="IPR036890">
    <property type="entry name" value="HATPase_C_sf"/>
</dbReference>
<evidence type="ECO:0000259" key="13">
    <source>
        <dbReference type="PROSITE" id="PS50894"/>
    </source>
</evidence>
<feature type="region of interest" description="Disordered" evidence="10">
    <location>
        <begin position="131"/>
        <end position="154"/>
    </location>
</feature>
<dbReference type="InterPro" id="IPR037006">
    <property type="entry name" value="CheA-like_homodim_sf"/>
</dbReference>
<gene>
    <name evidence="14" type="ORF">JZ00_20425</name>
</gene>
<dbReference type="Pfam" id="PF02895">
    <property type="entry name" value="H-kinase_dim"/>
    <property type="match status" value="1"/>
</dbReference>
<dbReference type="Gene3D" id="1.20.120.160">
    <property type="entry name" value="HPT domain"/>
    <property type="match status" value="1"/>
</dbReference>
<proteinExistence type="predicted"/>
<feature type="compositionally biased region" description="Low complexity" evidence="10">
    <location>
        <begin position="334"/>
        <end position="355"/>
    </location>
</feature>
<dbReference type="EMBL" id="JQGJ01000014">
    <property type="protein sequence ID" value="KHK62872.1"/>
    <property type="molecule type" value="Genomic_DNA"/>
</dbReference>
<feature type="modified residue" description="Phosphohistidine" evidence="9">
    <location>
        <position position="49"/>
    </location>
</feature>
<dbReference type="InterPro" id="IPR004358">
    <property type="entry name" value="Sig_transdc_His_kin-like_C"/>
</dbReference>
<dbReference type="SMART" id="SM00073">
    <property type="entry name" value="HPT"/>
    <property type="match status" value="1"/>
</dbReference>
<dbReference type="Pfam" id="PF02518">
    <property type="entry name" value="HATPase_c"/>
    <property type="match status" value="1"/>
</dbReference>
<keyword evidence="4 9" id="KW-0597">Phosphoprotein</keyword>
<dbReference type="RefSeq" id="WP_039593076.1">
    <property type="nucleotide sequence ID" value="NZ_JQGJ02000012.1"/>
</dbReference>
<dbReference type="CDD" id="cd16916">
    <property type="entry name" value="HATPase_CheA-like"/>
    <property type="match status" value="1"/>
</dbReference>
<name>A0A0B1Z0D7_9PSED</name>
<dbReference type="PRINTS" id="PR00344">
    <property type="entry name" value="BCTRLSENSOR"/>
</dbReference>
<dbReference type="Proteomes" id="UP000030949">
    <property type="component" value="Unassembled WGS sequence"/>
</dbReference>
<dbReference type="PROSITE" id="PS50851">
    <property type="entry name" value="CHEW"/>
    <property type="match status" value="1"/>
</dbReference>
<evidence type="ECO:0000259" key="11">
    <source>
        <dbReference type="PROSITE" id="PS50109"/>
    </source>
</evidence>
<evidence type="ECO:0000313" key="14">
    <source>
        <dbReference type="EMBL" id="KHK62872.1"/>
    </source>
</evidence>
<dbReference type="Gene3D" id="1.10.287.560">
    <property type="entry name" value="Histidine kinase CheA-like, homodimeric domain"/>
    <property type="match status" value="1"/>
</dbReference>
<evidence type="ECO:0000313" key="15">
    <source>
        <dbReference type="Proteomes" id="UP000030949"/>
    </source>
</evidence>
<dbReference type="Gene3D" id="2.30.30.40">
    <property type="entry name" value="SH3 Domains"/>
    <property type="match status" value="1"/>
</dbReference>
<dbReference type="InterPro" id="IPR004105">
    <property type="entry name" value="CheA-like_dim"/>
</dbReference>
<evidence type="ECO:0000256" key="5">
    <source>
        <dbReference type="ARBA" id="ARBA00022679"/>
    </source>
</evidence>
<dbReference type="OrthoDB" id="9803176at2"/>
<dbReference type="SMART" id="SM00260">
    <property type="entry name" value="CheW"/>
    <property type="match status" value="1"/>
</dbReference>
<evidence type="ECO:0000256" key="10">
    <source>
        <dbReference type="SAM" id="MobiDB-lite"/>
    </source>
</evidence>
<keyword evidence="7" id="KW-0902">Two-component regulatory system</keyword>
<dbReference type="InterPro" id="IPR003594">
    <property type="entry name" value="HATPase_dom"/>
</dbReference>
<dbReference type="PANTHER" id="PTHR43395:SF1">
    <property type="entry name" value="CHEMOTAXIS PROTEIN CHEA"/>
    <property type="match status" value="1"/>
</dbReference>
<dbReference type="PROSITE" id="PS50109">
    <property type="entry name" value="HIS_KIN"/>
    <property type="match status" value="1"/>
</dbReference>
<dbReference type="SMART" id="SM00387">
    <property type="entry name" value="HATPase_c"/>
    <property type="match status" value="1"/>
</dbReference>
<dbReference type="Pfam" id="PF01627">
    <property type="entry name" value="Hpt"/>
    <property type="match status" value="1"/>
</dbReference>
<evidence type="ECO:0000256" key="2">
    <source>
        <dbReference type="ARBA" id="ARBA00012438"/>
    </source>
</evidence>
<dbReference type="Gene3D" id="3.30.565.10">
    <property type="entry name" value="Histidine kinase-like ATPase, C-terminal domain"/>
    <property type="match status" value="1"/>
</dbReference>
<dbReference type="SMART" id="SM01231">
    <property type="entry name" value="H-kinase_dim"/>
    <property type="match status" value="1"/>
</dbReference>
<evidence type="ECO:0000256" key="9">
    <source>
        <dbReference type="PROSITE-ProRule" id="PRU00110"/>
    </source>
</evidence>
<dbReference type="InterPro" id="IPR036641">
    <property type="entry name" value="HPT_dom_sf"/>
</dbReference>
<feature type="domain" description="Histidine kinase" evidence="11">
    <location>
        <begin position="393"/>
        <end position="609"/>
    </location>
</feature>
<sequence length="748" mass="79354">MSFGADEEILQDFLVEAGEILEQLSEQLVELESRPDDADLLNAIFRGFHTVKGGAGFLQLNELVECCHIAENVFDILRKGERRVDSELMDVVLEALDAVNSMFSEVRERSPITPATPELLAALSRLAEPQSADEAAPVAEPVVEEPVAEESGDITDHEFESLLDSLSAVKAEAEAPAAPAAPAANAAASDEITDDEFESLLDQLHGKGQFAPDAVAAPAAPAAPKAAGDDSDITDDEFEALLDQLHGKGNFAVDALDSAIASAPTPAKPAAAAAGSDLISDHEFESLLDELHGKGKFSEVGTAAAAPAAATAAPAAKAAPKPAAKAAEPKAETPKPAAAAAPAPARAPAAAPAEKPVSEAETTVRVDTARLDEIMNMVGELVLVRNRLVRLGLNSQDEAMSKAVSNLDVVTADLQTAVMKTRMQPIKKVFGRFPRLVRDLARQLKKEINLELVGEETDLDKNLVEALADPLVHLVRNAVDHGIESPEEREASGKVRSGKVILAAEQEGDHILLSISDDGKGMDPNVLRAIAVKRGVMDKDAADRLSDTECYNLIFAPGFSTKTEISDVSGRGVGMDVVKTKISQLNGSINIYSTKGQGSKIVIKVPLTLAIMPTLMVMLGNQAFAFPLVNVNEIFHLDLSRTNVVDGQEVVIVRDKALPLFYLKRWLVSSAAHVEQGEGHVVILSVGTQRIGFVVDQLVGQEEVVIKPLGKMLQGTPGMSGATITGDGRIALILDVPSMLKRYAARRI</sequence>
<dbReference type="GO" id="GO:0006935">
    <property type="term" value="P:chemotaxis"/>
    <property type="evidence" value="ECO:0007669"/>
    <property type="project" value="InterPro"/>
</dbReference>
<feature type="compositionally biased region" description="Acidic residues" evidence="10">
    <location>
        <begin position="142"/>
        <end position="153"/>
    </location>
</feature>
<dbReference type="SUPFAM" id="SSF47384">
    <property type="entry name" value="Homodimeric domain of signal transducing histidine kinase"/>
    <property type="match status" value="1"/>
</dbReference>